<feature type="transmembrane region" description="Helical" evidence="1">
    <location>
        <begin position="37"/>
        <end position="57"/>
    </location>
</feature>
<dbReference type="GO" id="GO:0004175">
    <property type="term" value="F:endopeptidase activity"/>
    <property type="evidence" value="ECO:0007669"/>
    <property type="project" value="UniProtKB-ARBA"/>
</dbReference>
<reference evidence="4" key="1">
    <citation type="submission" date="2016-01" db="EMBL/GenBank/DDBJ databases">
        <authorList>
            <person name="Mitreva M."/>
            <person name="Pepin K.H."/>
            <person name="Mihindukulasuriya K.A."/>
            <person name="Fulton R."/>
            <person name="Fronick C."/>
            <person name="O'Laughlin M."/>
            <person name="Miner T."/>
            <person name="Herter B."/>
            <person name="Rosa B.A."/>
            <person name="Cordes M."/>
            <person name="Tomlinson C."/>
            <person name="Wollam A."/>
            <person name="Palsikar V.B."/>
            <person name="Mardis E.R."/>
            <person name="Wilson R.K."/>
        </authorList>
    </citation>
    <scope>NUCLEOTIDE SEQUENCE [LARGE SCALE GENOMIC DNA]</scope>
    <source>
        <strain evidence="4">KA00185</strain>
    </source>
</reference>
<dbReference type="EMBL" id="LSDD01000004">
    <property type="protein sequence ID" value="KXB70242.1"/>
    <property type="molecule type" value="Genomic_DNA"/>
</dbReference>
<dbReference type="PANTHER" id="PTHR43592:SF15">
    <property type="entry name" value="CAAX AMINO TERMINAL PROTEASE FAMILY PROTEIN"/>
    <property type="match status" value="1"/>
</dbReference>
<comment type="caution">
    <text evidence="3">The sequence shown here is derived from an EMBL/GenBank/DDBJ whole genome shotgun (WGS) entry which is preliminary data.</text>
</comment>
<name>A0A134ARB5_9FUSO</name>
<feature type="transmembrane region" description="Helical" evidence="1">
    <location>
        <begin position="7"/>
        <end position="25"/>
    </location>
</feature>
<dbReference type="InterPro" id="IPR003675">
    <property type="entry name" value="Rce1/LyrA-like_dom"/>
</dbReference>
<feature type="transmembrane region" description="Helical" evidence="1">
    <location>
        <begin position="114"/>
        <end position="134"/>
    </location>
</feature>
<gene>
    <name evidence="3" type="ORF">HMPREF3180_00036</name>
</gene>
<feature type="transmembrane region" description="Helical" evidence="1">
    <location>
        <begin position="168"/>
        <end position="184"/>
    </location>
</feature>
<dbReference type="Pfam" id="PF02517">
    <property type="entry name" value="Rce1-like"/>
    <property type="match status" value="1"/>
</dbReference>
<dbReference type="Proteomes" id="UP000070483">
    <property type="component" value="Unassembled WGS sequence"/>
</dbReference>
<keyword evidence="3" id="KW-0378">Hydrolase</keyword>
<keyword evidence="4" id="KW-1185">Reference proteome</keyword>
<evidence type="ECO:0000259" key="2">
    <source>
        <dbReference type="Pfam" id="PF02517"/>
    </source>
</evidence>
<dbReference type="OrthoDB" id="9782250at2"/>
<keyword evidence="1" id="KW-1133">Transmembrane helix</keyword>
<proteinExistence type="predicted"/>
<keyword evidence="1" id="KW-0812">Transmembrane</keyword>
<feature type="transmembrane region" description="Helical" evidence="1">
    <location>
        <begin position="262"/>
        <end position="281"/>
    </location>
</feature>
<dbReference type="PANTHER" id="PTHR43592">
    <property type="entry name" value="CAAX AMINO TERMINAL PROTEASE"/>
    <property type="match status" value="1"/>
</dbReference>
<evidence type="ECO:0000256" key="1">
    <source>
        <dbReference type="SAM" id="Phobius"/>
    </source>
</evidence>
<evidence type="ECO:0000313" key="4">
    <source>
        <dbReference type="Proteomes" id="UP000070483"/>
    </source>
</evidence>
<dbReference type="GO" id="GO:0006508">
    <property type="term" value="P:proteolysis"/>
    <property type="evidence" value="ECO:0007669"/>
    <property type="project" value="UniProtKB-KW"/>
</dbReference>
<evidence type="ECO:0000313" key="3">
    <source>
        <dbReference type="EMBL" id="KXB70242.1"/>
    </source>
</evidence>
<dbReference type="PATRIC" id="fig|157687.3.peg.36"/>
<feature type="domain" description="CAAX prenyl protease 2/Lysostaphin resistance protein A-like" evidence="2">
    <location>
        <begin position="117"/>
        <end position="201"/>
    </location>
</feature>
<protein>
    <submittedName>
        <fullName evidence="3">CAAX amino terminal protease family protein</fullName>
    </submittedName>
</protein>
<sequence length="284" mass="33681">MKKIKNIPLFLCLTSFFYIIFKIINEKYIVYFENSKVYCITDTVIYLVSFFPVIFYLKKTMKENQYFFKRKNLRFNNLIFYLGIIVFVNFIMVNARIGYNNESKIIYNYESTTYYIITNIILSSLIAPVLEEIIFRGILMNNLMKYGYKVAIIMNSVLFGFYHININAIGRVILAGIILSYITYRYSLKYSIKLHIILNIIANLGKYSYYNDYIMIAMGIFIVVLIIIFIIGLIRKKYKEIFSIFKLNSGDRKNIIKFVKDNALYLFVILVIVISNLLFNYKLF</sequence>
<feature type="transmembrane region" description="Helical" evidence="1">
    <location>
        <begin position="78"/>
        <end position="99"/>
    </location>
</feature>
<keyword evidence="3" id="KW-0645">Protease</keyword>
<feature type="transmembrane region" description="Helical" evidence="1">
    <location>
        <begin position="213"/>
        <end position="234"/>
    </location>
</feature>
<accession>A0A134ARB5</accession>
<dbReference type="GO" id="GO:0080120">
    <property type="term" value="P:CAAX-box protein maturation"/>
    <property type="evidence" value="ECO:0007669"/>
    <property type="project" value="UniProtKB-ARBA"/>
</dbReference>
<dbReference type="AlphaFoldDB" id="A0A134ARB5"/>
<keyword evidence="1" id="KW-0472">Membrane</keyword>
<organism evidence="3 4">
    <name type="scientific">Leptotrichia wadei</name>
    <dbReference type="NCBI Taxonomy" id="157687"/>
    <lineage>
        <taxon>Bacteria</taxon>
        <taxon>Fusobacteriati</taxon>
        <taxon>Fusobacteriota</taxon>
        <taxon>Fusobacteriia</taxon>
        <taxon>Fusobacteriales</taxon>
        <taxon>Leptotrichiaceae</taxon>
        <taxon>Leptotrichia</taxon>
    </lineage>
</organism>